<reference evidence="2" key="1">
    <citation type="submission" date="2021-01" db="EMBL/GenBank/DDBJ databases">
        <authorList>
            <person name="Corre E."/>
            <person name="Pelletier E."/>
            <person name="Niang G."/>
            <person name="Scheremetjew M."/>
            <person name="Finn R."/>
            <person name="Kale V."/>
            <person name="Holt S."/>
            <person name="Cochrane G."/>
            <person name="Meng A."/>
            <person name="Brown T."/>
            <person name="Cohen L."/>
        </authorList>
    </citation>
    <scope>NUCLEOTIDE SEQUENCE</scope>
    <source>
        <strain evidence="2">CCMP1381</strain>
    </source>
</reference>
<dbReference type="AlphaFoldDB" id="A0A7S2FHB6"/>
<feature type="transmembrane region" description="Helical" evidence="1">
    <location>
        <begin position="20"/>
        <end position="42"/>
    </location>
</feature>
<gene>
    <name evidence="2" type="ORF">DSPE1174_LOCUS7246</name>
</gene>
<keyword evidence="1" id="KW-1133">Transmembrane helix</keyword>
<organism evidence="2">
    <name type="scientific">Octactis speculum</name>
    <dbReference type="NCBI Taxonomy" id="3111310"/>
    <lineage>
        <taxon>Eukaryota</taxon>
        <taxon>Sar</taxon>
        <taxon>Stramenopiles</taxon>
        <taxon>Ochrophyta</taxon>
        <taxon>Dictyochophyceae</taxon>
        <taxon>Dictyochales</taxon>
        <taxon>Dictyochaceae</taxon>
        <taxon>Octactis</taxon>
    </lineage>
</organism>
<feature type="transmembrane region" description="Helical" evidence="1">
    <location>
        <begin position="108"/>
        <end position="136"/>
    </location>
</feature>
<keyword evidence="1" id="KW-0812">Transmembrane</keyword>
<protein>
    <recommendedName>
        <fullName evidence="3">TIR domain-containing protein</fullName>
    </recommendedName>
</protein>
<evidence type="ECO:0008006" key="3">
    <source>
        <dbReference type="Google" id="ProtNLM"/>
    </source>
</evidence>
<name>A0A7S2FHB6_9STRA</name>
<keyword evidence="1" id="KW-0472">Membrane</keyword>
<evidence type="ECO:0000313" key="2">
    <source>
        <dbReference type="EMBL" id="CAD9394261.1"/>
    </source>
</evidence>
<accession>A0A7S2FHB6</accession>
<dbReference type="EMBL" id="HBGS01013702">
    <property type="protein sequence ID" value="CAD9394261.1"/>
    <property type="molecule type" value="Transcribed_RNA"/>
</dbReference>
<feature type="transmembrane region" description="Helical" evidence="1">
    <location>
        <begin position="62"/>
        <end position="82"/>
    </location>
</feature>
<evidence type="ECO:0000256" key="1">
    <source>
        <dbReference type="SAM" id="Phobius"/>
    </source>
</evidence>
<proteinExistence type="predicted"/>
<dbReference type="Gene3D" id="3.40.50.10140">
    <property type="entry name" value="Toll/interleukin-1 receptor homology (TIR) domain"/>
    <property type="match status" value="1"/>
</dbReference>
<dbReference type="SUPFAM" id="SSF52200">
    <property type="entry name" value="Toll/Interleukin receptor TIR domain"/>
    <property type="match status" value="1"/>
</dbReference>
<sequence>MLHWGLNFASLPFCNAEADWMLCMVLTAVFILPAIHLGRRWLRTYMFKLAGSKARRYPTKGFWEILNVYSAVNGIHYLMLAFDYLSRPDSDSSGTMADYFVPHATTTWLSVLGFGIFLPPLALFVFGQQVIFGFLVRRIDSMYYAKDGGFLAELFMAREFEIGDVYWVQSMTLQRLLLQIDSPVPEQVYRREWCPGVIISLNDDITMQAIVKVEGIEMTVAGLRNTLTLEEILDSNAIRCVAWEKLTLESMMNYNSKTSDEIDDYELSRPLGKGKHIDFFISHSWRDNAEVKWECLMHCAESFFKARGRYPTFWIDKFCLQQGSQAACGLKMLCKCITTCDKILLLCGPTFPRRLWCAWEIFTSFAFQAEAQALERVLLIPMDVKNDTEGVMQSKALLALERFDVNKATCYDPNDELAMKNIISVVGRSDFNGYVRRMARSVRYHMAHAHRRKKTREIDVFIRG</sequence>
<dbReference type="InterPro" id="IPR035897">
    <property type="entry name" value="Toll_tir_struct_dom_sf"/>
</dbReference>